<dbReference type="InterPro" id="IPR010982">
    <property type="entry name" value="Lambda_DNA-bd_dom_sf"/>
</dbReference>
<keyword evidence="4" id="KW-1185">Reference proteome</keyword>
<gene>
    <name evidence="3" type="primary">xre_3</name>
    <name evidence="3" type="ORF">CLORY_28420</name>
</gene>
<evidence type="ECO:0000256" key="1">
    <source>
        <dbReference type="ARBA" id="ARBA00023125"/>
    </source>
</evidence>
<dbReference type="GO" id="GO:0003677">
    <property type="term" value="F:DNA binding"/>
    <property type="evidence" value="ECO:0007669"/>
    <property type="project" value="UniProtKB-KW"/>
</dbReference>
<dbReference type="SUPFAM" id="SSF48452">
    <property type="entry name" value="TPR-like"/>
    <property type="match status" value="1"/>
</dbReference>
<sequence length="370" mass="42634">MKEINIGSKIATNRKKKGITQEQLADFLCVSKPAVSKWESGQSYPDITLLPLLATYFNISVDELLGYEPQMCKEDIKKLYYELSKKFVSEPFETVYSKCQQYIKKYFSCWELQYYMGVLLVNHCNLAGTKDKIDSILQEAAKIFDRVSHRSEVLSLAKIATALHGFCCINLNKADDAIDLLEGLIEVPVSVEVLLSKAYQMKGELKKAKSLMQRYIYQNVMSFFGACPDFMMLYIDDPEKAKECYRKTIEIGNTFEVEKMHPSSYFSLYITAAIFFAMQNDKEAALDALDKYIKILETPNIFPLKLQGNNFFDCLDEFFNSLDLGIETPRNEELIKQSIKESIVNNPAFKILEADERYERIIKRMNNLIK</sequence>
<protein>
    <submittedName>
        <fullName evidence="3">HTH-type transcriptional regulator Xre</fullName>
    </submittedName>
</protein>
<name>A0A1V4IKM7_9CLOT</name>
<dbReference type="OrthoDB" id="9812495at2"/>
<dbReference type="Gene3D" id="1.10.260.40">
    <property type="entry name" value="lambda repressor-like DNA-binding domains"/>
    <property type="match status" value="1"/>
</dbReference>
<organism evidence="3 4">
    <name type="scientific">Clostridium oryzae</name>
    <dbReference type="NCBI Taxonomy" id="1450648"/>
    <lineage>
        <taxon>Bacteria</taxon>
        <taxon>Bacillati</taxon>
        <taxon>Bacillota</taxon>
        <taxon>Clostridia</taxon>
        <taxon>Eubacteriales</taxon>
        <taxon>Clostridiaceae</taxon>
        <taxon>Clostridium</taxon>
    </lineage>
</organism>
<reference evidence="3 4" key="1">
    <citation type="submission" date="2017-03" db="EMBL/GenBank/DDBJ databases">
        <title>Genome sequence of Clostridium oryzae DSM 28571.</title>
        <authorList>
            <person name="Poehlein A."/>
            <person name="Daniel R."/>
        </authorList>
    </citation>
    <scope>NUCLEOTIDE SEQUENCE [LARGE SCALE GENOMIC DNA]</scope>
    <source>
        <strain evidence="3 4">DSM 28571</strain>
    </source>
</reference>
<feature type="domain" description="HTH cro/C1-type" evidence="2">
    <location>
        <begin position="14"/>
        <end position="64"/>
    </location>
</feature>
<dbReference type="InterPro" id="IPR001387">
    <property type="entry name" value="Cro/C1-type_HTH"/>
</dbReference>
<dbReference type="EMBL" id="MZGV01000032">
    <property type="protein sequence ID" value="OPJ60390.1"/>
    <property type="molecule type" value="Genomic_DNA"/>
</dbReference>
<evidence type="ECO:0000313" key="4">
    <source>
        <dbReference type="Proteomes" id="UP000190080"/>
    </source>
</evidence>
<evidence type="ECO:0000313" key="3">
    <source>
        <dbReference type="EMBL" id="OPJ60390.1"/>
    </source>
</evidence>
<dbReference type="SMART" id="SM00530">
    <property type="entry name" value="HTH_XRE"/>
    <property type="match status" value="1"/>
</dbReference>
<dbReference type="PANTHER" id="PTHR46558">
    <property type="entry name" value="TRACRIPTIONAL REGULATORY PROTEIN-RELATED-RELATED"/>
    <property type="match status" value="1"/>
</dbReference>
<dbReference type="Pfam" id="PF01381">
    <property type="entry name" value="HTH_3"/>
    <property type="match status" value="1"/>
</dbReference>
<dbReference type="Gene3D" id="1.25.40.10">
    <property type="entry name" value="Tetratricopeptide repeat domain"/>
    <property type="match status" value="1"/>
</dbReference>
<proteinExistence type="predicted"/>
<dbReference type="Proteomes" id="UP000190080">
    <property type="component" value="Unassembled WGS sequence"/>
</dbReference>
<dbReference type="CDD" id="cd00093">
    <property type="entry name" value="HTH_XRE"/>
    <property type="match status" value="1"/>
</dbReference>
<dbReference type="SUPFAM" id="SSF47413">
    <property type="entry name" value="lambda repressor-like DNA-binding domains"/>
    <property type="match status" value="1"/>
</dbReference>
<dbReference type="RefSeq" id="WP_079425594.1">
    <property type="nucleotide sequence ID" value="NZ_MZGV01000032.1"/>
</dbReference>
<dbReference type="InterPro" id="IPR011990">
    <property type="entry name" value="TPR-like_helical_dom_sf"/>
</dbReference>
<dbReference type="PANTHER" id="PTHR46558:SF11">
    <property type="entry name" value="HTH-TYPE TRANSCRIPTIONAL REGULATOR XRE"/>
    <property type="match status" value="1"/>
</dbReference>
<comment type="caution">
    <text evidence="3">The sequence shown here is derived from an EMBL/GenBank/DDBJ whole genome shotgun (WGS) entry which is preliminary data.</text>
</comment>
<keyword evidence="1" id="KW-0238">DNA-binding</keyword>
<accession>A0A1V4IKM7</accession>
<dbReference type="AlphaFoldDB" id="A0A1V4IKM7"/>
<dbReference type="STRING" id="1450648.CLORY_28420"/>
<dbReference type="PROSITE" id="PS50943">
    <property type="entry name" value="HTH_CROC1"/>
    <property type="match status" value="1"/>
</dbReference>
<evidence type="ECO:0000259" key="2">
    <source>
        <dbReference type="PROSITE" id="PS50943"/>
    </source>
</evidence>